<dbReference type="HOGENOM" id="CLU_381647_0_0_11"/>
<dbReference type="eggNOG" id="COG1044">
    <property type="taxonomic scope" value="Bacteria"/>
</dbReference>
<dbReference type="EMBL" id="CP002047">
    <property type="protein sequence ID" value="ADI04929.1"/>
    <property type="molecule type" value="Genomic_DNA"/>
</dbReference>
<dbReference type="SUPFAM" id="SSF51161">
    <property type="entry name" value="Trimeric LpxA-like enzymes"/>
    <property type="match status" value="1"/>
</dbReference>
<dbReference type="STRING" id="749414.SBI_01808"/>
<evidence type="ECO:0000313" key="2">
    <source>
        <dbReference type="EMBL" id="ADI04929.1"/>
    </source>
</evidence>
<dbReference type="InterPro" id="IPR011004">
    <property type="entry name" value="Trimer_LpxA-like_sf"/>
</dbReference>
<evidence type="ECO:0000313" key="3">
    <source>
        <dbReference type="Proteomes" id="UP000000377"/>
    </source>
</evidence>
<dbReference type="PATRIC" id="fig|749414.3.peg.1870"/>
<accession>D7CH94</accession>
<feature type="signal peptide" evidence="1">
    <location>
        <begin position="1"/>
        <end position="21"/>
    </location>
</feature>
<evidence type="ECO:0000256" key="1">
    <source>
        <dbReference type="SAM" id="SignalP"/>
    </source>
</evidence>
<name>D7CH94_STRBB</name>
<organism evidence="2 3">
    <name type="scientific">Streptomyces bingchenggensis (strain BCW-1)</name>
    <dbReference type="NCBI Taxonomy" id="749414"/>
    <lineage>
        <taxon>Bacteria</taxon>
        <taxon>Bacillati</taxon>
        <taxon>Actinomycetota</taxon>
        <taxon>Actinomycetes</taxon>
        <taxon>Kitasatosporales</taxon>
        <taxon>Streptomycetaceae</taxon>
        <taxon>Streptomyces</taxon>
    </lineage>
</organism>
<keyword evidence="1" id="KW-0732">Signal</keyword>
<feature type="chain" id="PRO_5003093857" evidence="1">
    <location>
        <begin position="22"/>
        <end position="584"/>
    </location>
</feature>
<dbReference type="Gene3D" id="2.160.10.10">
    <property type="entry name" value="Hexapeptide repeat proteins"/>
    <property type="match status" value="1"/>
</dbReference>
<protein>
    <submittedName>
        <fullName evidence="2">Avirulence protein</fullName>
    </submittedName>
</protein>
<gene>
    <name evidence="2" type="ordered locus">SBI_01808</name>
</gene>
<dbReference type="AlphaFoldDB" id="D7CH94"/>
<dbReference type="KEGG" id="sbh:SBI_01808"/>
<dbReference type="Pfam" id="PF19527">
    <property type="entry name" value="DUF6055"/>
    <property type="match status" value="1"/>
</dbReference>
<proteinExistence type="predicted"/>
<sequence>MIAAAALLALTAALGVTPATARPQAPTAAAAKTVYIPPSWAATGEVPWAQNRTKESNNFILLWGEKSGTDPKNASGQYRFDPDDILSQLERLYTFYVNSLQFTPETGLLSQYKIDVIVTQTWNNSNLNAWASGGQADGRVGVINIAPGAAQPGSWGLAHELGHVFQNYTFMGKGGGAGLTDPSAGTFWETGAEYMAMQVYPDGGAGDLTRFLRTENLAYSSSRHHYGNWMLVQYLVDRYGGMKTFTDIWNQAKNNEHPLEVYRRINNLSQAQLNTRIAEYAQRQVTYDYSNRSHIMPFINNVYGAGFINAYNGVPVNAVNQSAGHYAIPDPLAPSDYGYNKIKLVPSSDGALIKLHLKGHVNAAAGSGWSYGFVAVKNGTPRYGPVSTSADGQLSFQTQPGEKEVYLVVTGAPSTMHHYPYLDGYTKNYRYPYEFRISGAVPSGSEPGYQKPAATGGGHWHSNGGGWVDNRANVAASVYVGPRAAVYGSSTVTGNARIEGLSWVNSGATVGGNVVVKDNAIVQGGANLSGSVVLGGDAEMAISCSSGTYLLFNPDRNCDGRGGETDINPAHGTFTDDELAITIS</sequence>
<keyword evidence="3" id="KW-1185">Reference proteome</keyword>
<reference evidence="2 3" key="1">
    <citation type="journal article" date="2010" name="J. Bacteriol.">
        <title>Genome sequence of the milbemycin-producing bacterium Streptomyces bingchenggensis.</title>
        <authorList>
            <person name="Wang X.J."/>
            <person name="Yan Y.J."/>
            <person name="Zhang B."/>
            <person name="An J."/>
            <person name="Wang J.J."/>
            <person name="Tian J."/>
            <person name="Jiang L."/>
            <person name="Chen Y.H."/>
            <person name="Huang S.X."/>
            <person name="Yin M."/>
            <person name="Zhang J."/>
            <person name="Gao A.L."/>
            <person name="Liu C.X."/>
            <person name="Zhu Z.X."/>
            <person name="Xiang W.S."/>
        </authorList>
    </citation>
    <scope>NUCLEOTIDE SEQUENCE [LARGE SCALE GENOMIC DNA]</scope>
    <source>
        <strain evidence="2 3">BCW-1</strain>
    </source>
</reference>
<dbReference type="InterPro" id="IPR045690">
    <property type="entry name" value="DUF6055"/>
</dbReference>
<dbReference type="Proteomes" id="UP000000377">
    <property type="component" value="Chromosome"/>
</dbReference>